<keyword evidence="10" id="KW-1185">Reference proteome</keyword>
<dbReference type="PANTHER" id="PTHR30176:SF3">
    <property type="entry name" value="FERREDOXIN-TYPE PROTEIN NAPH"/>
    <property type="match status" value="1"/>
</dbReference>
<feature type="domain" description="4Fe-4S ferredoxin-type" evidence="8">
    <location>
        <begin position="323"/>
        <end position="354"/>
    </location>
</feature>
<keyword evidence="7" id="KW-0472">Membrane</keyword>
<keyword evidence="4" id="KW-0249">Electron transport</keyword>
<feature type="transmembrane region" description="Helical" evidence="7">
    <location>
        <begin position="54"/>
        <end position="77"/>
    </location>
</feature>
<dbReference type="KEGG" id="pbp:STSP1_00047"/>
<dbReference type="PANTHER" id="PTHR30176">
    <property type="entry name" value="FERREDOXIN-TYPE PROTEIN NAPH"/>
    <property type="match status" value="1"/>
</dbReference>
<sequence>MKITTARKVSQAVFLLLFIWLSITIQLGTAFYEIRGWPVNLFLGADPLAAVSTALASGSLHAGLITGGVILIATVFLGRFFCGWICPFGAFHQLVSWLSWRGRKSSELLKANEYSKFQSVKYYVLLIFLGAAVTGLSSTLLTGLLDPIPLFHRSVNIAVMPIADYIGSGDFTRHYEFGLGIFAVFAAFTLLNIIRPRFFCKFVCPLGALLGIFSRFSMFRVAKVQDECRMCGLCNKTCHGSATPKTSTKLSECMLCFNCREVCPDEVVGYLPAGECKAESKPDISRRGVLISLAAGGAGSYVVKAADKSSGSNWDSSNIRPPGSLKEEDFLQRCIKCGQCIRVCPSNVLQPAPISKGLEVMWTPVLNNRIGTSGCQQNCTSCGAVCPTGAIKHLTLDEKHGTGEFADKGPVKLGTAFVDRSRCLPWAMNKPCIVCQENCPVSPKAIYTIDVYERVRNYSYEIDGVDISEGESSLQVVSDISPAYATGDYYISAGGEEFRIKTINGKNVIVDGEVTKAGSGDKIEVLAHLQRPAVEIDRCIGCGICEHECPVSGKRAIRVTAEGESRDPESRLVLGS</sequence>
<dbReference type="AlphaFoldDB" id="A0A1W6LIS1"/>
<evidence type="ECO:0000259" key="8">
    <source>
        <dbReference type="PROSITE" id="PS51379"/>
    </source>
</evidence>
<evidence type="ECO:0000256" key="2">
    <source>
        <dbReference type="ARBA" id="ARBA00022485"/>
    </source>
</evidence>
<organism evidence="9 10">
    <name type="scientific">Sedimentisphaera salicampi</name>
    <dbReference type="NCBI Taxonomy" id="1941349"/>
    <lineage>
        <taxon>Bacteria</taxon>
        <taxon>Pseudomonadati</taxon>
        <taxon>Planctomycetota</taxon>
        <taxon>Phycisphaerae</taxon>
        <taxon>Sedimentisphaerales</taxon>
        <taxon>Sedimentisphaeraceae</taxon>
        <taxon>Sedimentisphaera</taxon>
    </lineage>
</organism>
<dbReference type="Gene3D" id="3.30.70.20">
    <property type="match status" value="1"/>
</dbReference>
<dbReference type="PROSITE" id="PS51379">
    <property type="entry name" value="4FE4S_FER_2"/>
    <property type="match status" value="4"/>
</dbReference>
<dbReference type="STRING" id="1941349.STSP1_00047"/>
<keyword evidence="6" id="KW-0411">Iron-sulfur</keyword>
<keyword evidence="2" id="KW-0004">4Fe-4S</keyword>
<feature type="domain" description="4Fe-4S ferredoxin-type" evidence="8">
    <location>
        <begin position="530"/>
        <end position="562"/>
    </location>
</feature>
<feature type="transmembrane region" description="Helical" evidence="7">
    <location>
        <begin position="202"/>
        <end position="222"/>
    </location>
</feature>
<evidence type="ECO:0000256" key="5">
    <source>
        <dbReference type="ARBA" id="ARBA00023004"/>
    </source>
</evidence>
<proteinExistence type="predicted"/>
<name>A0A1W6LIS1_9BACT</name>
<dbReference type="InterPro" id="IPR017896">
    <property type="entry name" value="4Fe4S_Fe-S-bd"/>
</dbReference>
<dbReference type="InterPro" id="IPR009051">
    <property type="entry name" value="Helical_ferredxn"/>
</dbReference>
<keyword evidence="7" id="KW-0812">Transmembrane</keyword>
<feature type="transmembrane region" description="Helical" evidence="7">
    <location>
        <begin position="177"/>
        <end position="195"/>
    </location>
</feature>
<accession>A0A1W6LIS1</accession>
<dbReference type="InterPro" id="IPR051684">
    <property type="entry name" value="Electron_Trans/Redox"/>
</dbReference>
<evidence type="ECO:0000313" key="10">
    <source>
        <dbReference type="Proteomes" id="UP000193334"/>
    </source>
</evidence>
<dbReference type="GO" id="GO:0046872">
    <property type="term" value="F:metal ion binding"/>
    <property type="evidence" value="ECO:0007669"/>
    <property type="project" value="UniProtKB-KW"/>
</dbReference>
<dbReference type="EMBL" id="CP021023">
    <property type="protein sequence ID" value="ARN55687.1"/>
    <property type="molecule type" value="Genomic_DNA"/>
</dbReference>
<feature type="transmembrane region" description="Helical" evidence="7">
    <location>
        <begin position="122"/>
        <end position="145"/>
    </location>
</feature>
<dbReference type="Pfam" id="PF12838">
    <property type="entry name" value="Fer4_7"/>
    <property type="match status" value="1"/>
</dbReference>
<keyword evidence="7" id="KW-1133">Transmembrane helix</keyword>
<dbReference type="GO" id="GO:0005886">
    <property type="term" value="C:plasma membrane"/>
    <property type="evidence" value="ECO:0007669"/>
    <property type="project" value="TreeGrafter"/>
</dbReference>
<feature type="domain" description="4Fe-4S ferredoxin-type" evidence="8">
    <location>
        <begin position="366"/>
        <end position="397"/>
    </location>
</feature>
<dbReference type="InterPro" id="IPR017900">
    <property type="entry name" value="4Fe4S_Fe_S_CS"/>
</dbReference>
<dbReference type="Proteomes" id="UP000193334">
    <property type="component" value="Chromosome"/>
</dbReference>
<keyword evidence="5" id="KW-0408">Iron</keyword>
<dbReference type="CDD" id="cd16373">
    <property type="entry name" value="DMSOR_beta_like"/>
    <property type="match status" value="1"/>
</dbReference>
<keyword evidence="1" id="KW-0813">Transport</keyword>
<evidence type="ECO:0000256" key="7">
    <source>
        <dbReference type="SAM" id="Phobius"/>
    </source>
</evidence>
<reference evidence="10" key="1">
    <citation type="submission" date="2017-04" db="EMBL/GenBank/DDBJ databases">
        <title>Comparative genomics and description of representatives of a novel lineage of planctomycetes thriving in anoxic sediments.</title>
        <authorList>
            <person name="Spring S."/>
            <person name="Bunk B."/>
            <person name="Sproer C."/>
        </authorList>
    </citation>
    <scope>NUCLEOTIDE SEQUENCE [LARGE SCALE GENOMIC DNA]</scope>
    <source>
        <strain evidence="10">ST-PulAB-D4</strain>
    </source>
</reference>
<gene>
    <name evidence="9" type="primary">yccM</name>
    <name evidence="9" type="ORF">STSP1_00047</name>
</gene>
<dbReference type="Gene3D" id="1.10.1060.10">
    <property type="entry name" value="Alpha-helical ferredoxin"/>
    <property type="match status" value="1"/>
</dbReference>
<protein>
    <submittedName>
        <fullName evidence="9">Electron transport protein YccM</fullName>
    </submittedName>
</protein>
<evidence type="ECO:0000256" key="4">
    <source>
        <dbReference type="ARBA" id="ARBA00022982"/>
    </source>
</evidence>
<dbReference type="RefSeq" id="WP_085754419.1">
    <property type="nucleotide sequence ID" value="NZ_CP021023.1"/>
</dbReference>
<feature type="domain" description="4Fe-4S ferredoxin-type" evidence="8">
    <location>
        <begin position="244"/>
        <end position="273"/>
    </location>
</feature>
<dbReference type="Pfam" id="PF12801">
    <property type="entry name" value="Fer4_5"/>
    <property type="match status" value="2"/>
</dbReference>
<dbReference type="SUPFAM" id="SSF54862">
    <property type="entry name" value="4Fe-4S ferredoxins"/>
    <property type="match status" value="2"/>
</dbReference>
<dbReference type="PROSITE" id="PS00198">
    <property type="entry name" value="4FE4S_FER_1"/>
    <property type="match status" value="2"/>
</dbReference>
<dbReference type="OrthoDB" id="9810688at2"/>
<evidence type="ECO:0000256" key="6">
    <source>
        <dbReference type="ARBA" id="ARBA00023014"/>
    </source>
</evidence>
<dbReference type="GO" id="GO:0051539">
    <property type="term" value="F:4 iron, 4 sulfur cluster binding"/>
    <property type="evidence" value="ECO:0007669"/>
    <property type="project" value="UniProtKB-KW"/>
</dbReference>
<evidence type="ECO:0000256" key="1">
    <source>
        <dbReference type="ARBA" id="ARBA00022448"/>
    </source>
</evidence>
<feature type="transmembrane region" description="Helical" evidence="7">
    <location>
        <begin position="12"/>
        <end position="34"/>
    </location>
</feature>
<evidence type="ECO:0000313" key="9">
    <source>
        <dbReference type="EMBL" id="ARN55687.1"/>
    </source>
</evidence>
<keyword evidence="3" id="KW-0479">Metal-binding</keyword>
<evidence type="ECO:0000256" key="3">
    <source>
        <dbReference type="ARBA" id="ARBA00022723"/>
    </source>
</evidence>